<organism evidence="1 2">
    <name type="scientific">Winogradskyella haliclonae</name>
    <dbReference type="NCBI Taxonomy" id="2048558"/>
    <lineage>
        <taxon>Bacteria</taxon>
        <taxon>Pseudomonadati</taxon>
        <taxon>Bacteroidota</taxon>
        <taxon>Flavobacteriia</taxon>
        <taxon>Flavobacteriales</taxon>
        <taxon>Flavobacteriaceae</taxon>
        <taxon>Winogradskyella</taxon>
    </lineage>
</organism>
<proteinExistence type="predicted"/>
<reference evidence="2" key="1">
    <citation type="journal article" date="2019" name="Int. J. Syst. Evol. Microbiol.">
        <title>The Global Catalogue of Microorganisms (GCM) 10K type strain sequencing project: providing services to taxonomists for standard genome sequencing and annotation.</title>
        <authorList>
            <consortium name="The Broad Institute Genomics Platform"/>
            <consortium name="The Broad Institute Genome Sequencing Center for Infectious Disease"/>
            <person name="Wu L."/>
            <person name="Ma J."/>
        </authorList>
    </citation>
    <scope>NUCLEOTIDE SEQUENCE [LARGE SCALE GENOMIC DNA]</scope>
    <source>
        <strain evidence="2">CCM 8681</strain>
    </source>
</reference>
<dbReference type="EMBL" id="BMDQ01000001">
    <property type="protein sequence ID" value="GGI56975.1"/>
    <property type="molecule type" value="Genomic_DNA"/>
</dbReference>
<protein>
    <recommendedName>
        <fullName evidence="3">TerB family tellurite resistance protein</fullName>
    </recommendedName>
</protein>
<dbReference type="Proteomes" id="UP000624701">
    <property type="component" value="Unassembled WGS sequence"/>
</dbReference>
<name>A0ABQ2BYI9_9FLAO</name>
<dbReference type="InterPro" id="IPR029024">
    <property type="entry name" value="TerB-like"/>
</dbReference>
<accession>A0ABQ2BYI9</accession>
<gene>
    <name evidence="1" type="ORF">GCM10011444_12840</name>
</gene>
<keyword evidence="2" id="KW-1185">Reference proteome</keyword>
<dbReference type="SUPFAM" id="SSF158682">
    <property type="entry name" value="TerB-like"/>
    <property type="match status" value="1"/>
</dbReference>
<sequence length="134" mass="15655">MENSSISLEVKSHFLRLYQIALTDDNFSHLEMQLLYKFAKERGISQQELEDILTGYSGTITIPETIEKRIEYLYDFALMIWADDVVTDDEKIALKKYILKFEFKEGTSEELSNYLLDSAKNKKTKEALLKELND</sequence>
<evidence type="ECO:0008006" key="3">
    <source>
        <dbReference type="Google" id="ProtNLM"/>
    </source>
</evidence>
<evidence type="ECO:0000313" key="1">
    <source>
        <dbReference type="EMBL" id="GGI56975.1"/>
    </source>
</evidence>
<comment type="caution">
    <text evidence="1">The sequence shown here is derived from an EMBL/GenBank/DDBJ whole genome shotgun (WGS) entry which is preliminary data.</text>
</comment>
<dbReference type="RefSeq" id="WP_188373860.1">
    <property type="nucleotide sequence ID" value="NZ_BMDQ01000001.1"/>
</dbReference>
<evidence type="ECO:0000313" key="2">
    <source>
        <dbReference type="Proteomes" id="UP000624701"/>
    </source>
</evidence>